<dbReference type="Proteomes" id="UP001304467">
    <property type="component" value="Unassembled WGS sequence"/>
</dbReference>
<name>A0ABU5WM25_9BURK</name>
<organism evidence="1 2">
    <name type="scientific">Burkholderia anthinoferrum</name>
    <dbReference type="NCBI Taxonomy" id="3090833"/>
    <lineage>
        <taxon>Bacteria</taxon>
        <taxon>Pseudomonadati</taxon>
        <taxon>Pseudomonadota</taxon>
        <taxon>Betaproteobacteria</taxon>
        <taxon>Burkholderiales</taxon>
        <taxon>Burkholderiaceae</taxon>
        <taxon>Burkholderia</taxon>
    </lineage>
</organism>
<comment type="caution">
    <text evidence="1">The sequence shown here is derived from an EMBL/GenBank/DDBJ whole genome shotgun (WGS) entry which is preliminary data.</text>
</comment>
<evidence type="ECO:0000313" key="2">
    <source>
        <dbReference type="Proteomes" id="UP001304467"/>
    </source>
</evidence>
<accession>A0ABU5WM25</accession>
<gene>
    <name evidence="1" type="ORF">SB593_13675</name>
</gene>
<evidence type="ECO:0000313" key="1">
    <source>
        <dbReference type="EMBL" id="MEB2579999.1"/>
    </source>
</evidence>
<proteinExistence type="predicted"/>
<protein>
    <submittedName>
        <fullName evidence="1">Uncharacterized protein</fullName>
    </submittedName>
</protein>
<keyword evidence="2" id="KW-1185">Reference proteome</keyword>
<dbReference type="EMBL" id="JAWRLE010000018">
    <property type="protein sequence ID" value="MEB2579999.1"/>
    <property type="molecule type" value="Genomic_DNA"/>
</dbReference>
<dbReference type="RefSeq" id="WP_143328757.1">
    <property type="nucleotide sequence ID" value="NZ_JAWRKY010000004.1"/>
</dbReference>
<sequence>MRLLKTLIASVLLSAVAYVFFARVLINIPMDTVEKYRQMKSDINGILGQGGLVVFYKESERGSAALIMVSMDSRSVDEKLLAAYRDTFAYQGWRVIDSSSQKISYCKEEVLAKLNLVPEWFPGKRMNVYGLTMEYNSGTTAECKQ</sequence>
<reference evidence="1 2" key="1">
    <citation type="journal article" date="2023" name="Front. Microbiol.">
        <title>Genomic analyses of Burkholderia respiratory isolates indicates two evolutionarily distinct B. anthina clades.</title>
        <authorList>
            <person name="Pham A."/>
            <person name="Volmer J.G."/>
            <person name="Chambers D.C."/>
            <person name="Smith D.J."/>
            <person name="Reid D.W."/>
            <person name="Burr L."/>
            <person name="Wells T.J."/>
        </authorList>
    </citation>
    <scope>NUCLEOTIDE SEQUENCE [LARGE SCALE GENOMIC DNA]</scope>
    <source>
        <strain evidence="1 2">BCCIQ07A</strain>
    </source>
</reference>